<name>A0A0B5J0C7_9VIRU</name>
<sequence>MTRCDQRDGAYVACCASYASSGPRSRRVDPGRSRARDQYVAIRMGGRVRRRCGCGRGIALVVRDPAPGPATAPSPPSPRRSVLLRRAVASRSHCAPLFF</sequence>
<proteinExistence type="predicted"/>
<organism evidence="1 2">
    <name type="scientific">Pandoravirus inopinatum</name>
    <dbReference type="NCBI Taxonomy" id="1605721"/>
    <lineage>
        <taxon>Viruses</taxon>
        <taxon>Pandoravirus</taxon>
    </lineage>
</organism>
<accession>A0A0B5J0C7</accession>
<evidence type="ECO:0000313" key="1">
    <source>
        <dbReference type="EMBL" id="AJF96899.1"/>
    </source>
</evidence>
<dbReference type="EMBL" id="KP136319">
    <property type="protein sequence ID" value="AJF96899.1"/>
    <property type="molecule type" value="Genomic_DNA"/>
</dbReference>
<dbReference type="Proteomes" id="UP000202511">
    <property type="component" value="Segment"/>
</dbReference>
<evidence type="ECO:0000313" key="2">
    <source>
        <dbReference type="Proteomes" id="UP000202511"/>
    </source>
</evidence>
<dbReference type="RefSeq" id="YP_009119134.1">
    <property type="nucleotide sequence ID" value="NC_026440.1"/>
</dbReference>
<reference evidence="1 2" key="1">
    <citation type="journal article" date="2015" name="Parasitol. Res.">
        <title>Viruses in close associations with free-living amoebae.</title>
        <authorList>
            <person name="Scheid P."/>
        </authorList>
    </citation>
    <scope>NUCLEOTIDE SEQUENCE [LARGE SCALE GENOMIC DNA]</scope>
    <source>
        <strain evidence="1">KlaHel</strain>
    </source>
</reference>
<dbReference type="KEGG" id="vg:23461816"/>
<dbReference type="GeneID" id="23461816"/>
<protein>
    <submittedName>
        <fullName evidence="1">Uncharacterized protein</fullName>
    </submittedName>
</protein>